<dbReference type="GO" id="GO:0005975">
    <property type="term" value="P:carbohydrate metabolic process"/>
    <property type="evidence" value="ECO:0007669"/>
    <property type="project" value="InterPro"/>
</dbReference>
<dbReference type="EMBL" id="KQ086069">
    <property type="protein sequence ID" value="KLO09016.1"/>
    <property type="molecule type" value="Genomic_DNA"/>
</dbReference>
<dbReference type="OrthoDB" id="2119228at2759"/>
<keyword evidence="6" id="KW-1185">Reference proteome</keyword>
<feature type="chain" id="PRO_5005201824" description="CBM1 domain-containing protein" evidence="3">
    <location>
        <begin position="18"/>
        <end position="255"/>
    </location>
</feature>
<protein>
    <recommendedName>
        <fullName evidence="4">CBM1 domain-containing protein</fullName>
    </recommendedName>
</protein>
<dbReference type="InParanoid" id="A0A0H2RW50"/>
<evidence type="ECO:0000256" key="3">
    <source>
        <dbReference type="SAM" id="SignalP"/>
    </source>
</evidence>
<evidence type="ECO:0000313" key="5">
    <source>
        <dbReference type="EMBL" id="KLO09016.1"/>
    </source>
</evidence>
<dbReference type="PROSITE" id="PS51164">
    <property type="entry name" value="CBM1_2"/>
    <property type="match status" value="1"/>
</dbReference>
<dbReference type="AlphaFoldDB" id="A0A0H2RW50"/>
<dbReference type="Pfam" id="PF00734">
    <property type="entry name" value="CBM_1"/>
    <property type="match status" value="1"/>
</dbReference>
<dbReference type="InterPro" id="IPR035971">
    <property type="entry name" value="CBD_sf"/>
</dbReference>
<accession>A0A0H2RW50</accession>
<reference evidence="5 6" key="1">
    <citation type="submission" date="2015-04" db="EMBL/GenBank/DDBJ databases">
        <title>Complete genome sequence of Schizopora paradoxa KUC8140, a cosmopolitan wood degrader in East Asia.</title>
        <authorList>
            <consortium name="DOE Joint Genome Institute"/>
            <person name="Min B."/>
            <person name="Park H."/>
            <person name="Jang Y."/>
            <person name="Kim J.-J."/>
            <person name="Kim K.H."/>
            <person name="Pangilinan J."/>
            <person name="Lipzen A."/>
            <person name="Riley R."/>
            <person name="Grigoriev I.V."/>
            <person name="Spatafora J.W."/>
            <person name="Choi I.-G."/>
        </authorList>
    </citation>
    <scope>NUCLEOTIDE SEQUENCE [LARGE SCALE GENOMIC DNA]</scope>
    <source>
        <strain evidence="5 6">KUC8140</strain>
    </source>
</reference>
<proteinExistence type="predicted"/>
<dbReference type="STRING" id="27342.A0A0H2RW50"/>
<dbReference type="GO" id="GO:0030248">
    <property type="term" value="F:cellulose binding"/>
    <property type="evidence" value="ECO:0007669"/>
    <property type="project" value="InterPro"/>
</dbReference>
<feature type="domain" description="CBM1" evidence="4">
    <location>
        <begin position="19"/>
        <end position="55"/>
    </location>
</feature>
<evidence type="ECO:0000313" key="6">
    <source>
        <dbReference type="Proteomes" id="UP000053477"/>
    </source>
</evidence>
<evidence type="ECO:0000256" key="2">
    <source>
        <dbReference type="SAM" id="MobiDB-lite"/>
    </source>
</evidence>
<evidence type="ECO:0000256" key="1">
    <source>
        <dbReference type="ARBA" id="ARBA00022729"/>
    </source>
</evidence>
<gene>
    <name evidence="5" type="ORF">SCHPADRAFT_583762</name>
</gene>
<evidence type="ECO:0000259" key="4">
    <source>
        <dbReference type="PROSITE" id="PS51164"/>
    </source>
</evidence>
<dbReference type="GO" id="GO:0005576">
    <property type="term" value="C:extracellular region"/>
    <property type="evidence" value="ECO:0007669"/>
    <property type="project" value="InterPro"/>
</dbReference>
<keyword evidence="1 3" id="KW-0732">Signal</keyword>
<dbReference type="PROSITE" id="PS00562">
    <property type="entry name" value="CBM1_1"/>
    <property type="match status" value="1"/>
</dbReference>
<feature type="signal peptide" evidence="3">
    <location>
        <begin position="1"/>
        <end position="17"/>
    </location>
</feature>
<name>A0A0H2RW50_9AGAM</name>
<feature type="region of interest" description="Disordered" evidence="2">
    <location>
        <begin position="72"/>
        <end position="104"/>
    </location>
</feature>
<sequence length="255" mass="25984">MLLKLSAAAALVAGAAAQATAPQWGQCGGQGWTGATACPSGWVCTESNQYYSQCLQGTASSTVSVAPTTVPVTSAPTTTTGPPASTVGGGSSIPSGTATAGPTGSTLLPNNLWIRADEEPEFHHYLQSAVSGQPGPAVLGDYTTAAQFQITDGQLIQQLPDGVLYLHVNTTLATTSTYLATFFDTTPDTAGTFAFQGDGVIWTAPNIARQNTGAWLACGTGVPGAFINLGAYDYMTPAGCADETLNYYNGATPVD</sequence>
<dbReference type="Proteomes" id="UP000053477">
    <property type="component" value="Unassembled WGS sequence"/>
</dbReference>
<dbReference type="SUPFAM" id="SSF57180">
    <property type="entry name" value="Cellulose-binding domain"/>
    <property type="match status" value="1"/>
</dbReference>
<organism evidence="5 6">
    <name type="scientific">Schizopora paradoxa</name>
    <dbReference type="NCBI Taxonomy" id="27342"/>
    <lineage>
        <taxon>Eukaryota</taxon>
        <taxon>Fungi</taxon>
        <taxon>Dikarya</taxon>
        <taxon>Basidiomycota</taxon>
        <taxon>Agaricomycotina</taxon>
        <taxon>Agaricomycetes</taxon>
        <taxon>Hymenochaetales</taxon>
        <taxon>Schizoporaceae</taxon>
        <taxon>Schizopora</taxon>
    </lineage>
</organism>
<dbReference type="SMART" id="SM00236">
    <property type="entry name" value="fCBD"/>
    <property type="match status" value="1"/>
</dbReference>
<dbReference type="InterPro" id="IPR000254">
    <property type="entry name" value="CBD"/>
</dbReference>